<dbReference type="Pfam" id="PF00570">
    <property type="entry name" value="HRDC"/>
    <property type="match status" value="1"/>
</dbReference>
<dbReference type="PROSITE" id="PS50967">
    <property type="entry name" value="HRDC"/>
    <property type="match status" value="1"/>
</dbReference>
<evidence type="ECO:0000256" key="3">
    <source>
        <dbReference type="ARBA" id="ARBA00022722"/>
    </source>
</evidence>
<reference evidence="8 9" key="1">
    <citation type="submission" date="2018-11" db="EMBL/GenBank/DDBJ databases">
        <title>Genomic Encyclopedia of Type Strains, Phase IV (KMG-IV): sequencing the most valuable type-strain genomes for metagenomic binning, comparative biology and taxonomic classification.</title>
        <authorList>
            <person name="Goeker M."/>
        </authorList>
    </citation>
    <scope>NUCLEOTIDE SEQUENCE [LARGE SCALE GENOMIC DNA]</scope>
    <source>
        <strain evidence="8 9">DSM 27238</strain>
    </source>
</reference>
<dbReference type="SMART" id="SM00341">
    <property type="entry name" value="HRDC"/>
    <property type="match status" value="1"/>
</dbReference>
<evidence type="ECO:0000256" key="2">
    <source>
        <dbReference type="ARBA" id="ARBA00022694"/>
    </source>
</evidence>
<evidence type="ECO:0000259" key="7">
    <source>
        <dbReference type="PROSITE" id="PS50967"/>
    </source>
</evidence>
<evidence type="ECO:0000313" key="9">
    <source>
        <dbReference type="Proteomes" id="UP000281691"/>
    </source>
</evidence>
<comment type="function">
    <text evidence="6">Exonuclease involved in the 3' processing of various precursor tRNAs. Initiates hydrolysis at the 3'-terminus of an RNA molecule and releases 5'-mononucleotides.</text>
</comment>
<dbReference type="OrthoDB" id="9800549at2"/>
<dbReference type="InterPro" id="IPR051086">
    <property type="entry name" value="RNase_D-like"/>
</dbReference>
<comment type="caution">
    <text evidence="8">The sequence shown here is derived from an EMBL/GenBank/DDBJ whole genome shotgun (WGS) entry which is preliminary data.</text>
</comment>
<comment type="similarity">
    <text evidence="6">Belongs to the RNase D family.</text>
</comment>
<dbReference type="Gene3D" id="1.10.150.80">
    <property type="entry name" value="HRDC domain"/>
    <property type="match status" value="2"/>
</dbReference>
<comment type="subcellular location">
    <subcellularLocation>
        <location evidence="6">Cytoplasm</location>
    </subcellularLocation>
</comment>
<evidence type="ECO:0000313" key="8">
    <source>
        <dbReference type="EMBL" id="RPE85909.1"/>
    </source>
</evidence>
<dbReference type="InterPro" id="IPR002562">
    <property type="entry name" value="3'-5'_exonuclease_dom"/>
</dbReference>
<dbReference type="RefSeq" id="WP_124210484.1">
    <property type="nucleotide sequence ID" value="NZ_CP016615.1"/>
</dbReference>
<dbReference type="SUPFAM" id="SSF47819">
    <property type="entry name" value="HRDC-like"/>
    <property type="match status" value="2"/>
</dbReference>
<dbReference type="GO" id="GO:0005737">
    <property type="term" value="C:cytoplasm"/>
    <property type="evidence" value="ECO:0007669"/>
    <property type="project" value="UniProtKB-SubCell"/>
</dbReference>
<dbReference type="GO" id="GO:0042780">
    <property type="term" value="P:tRNA 3'-end processing"/>
    <property type="evidence" value="ECO:0007669"/>
    <property type="project" value="UniProtKB-UniRule"/>
</dbReference>
<dbReference type="GO" id="GO:0000166">
    <property type="term" value="F:nucleotide binding"/>
    <property type="evidence" value="ECO:0007669"/>
    <property type="project" value="InterPro"/>
</dbReference>
<dbReference type="GO" id="GO:0008408">
    <property type="term" value="F:3'-5' exonuclease activity"/>
    <property type="evidence" value="ECO:0007669"/>
    <property type="project" value="InterPro"/>
</dbReference>
<dbReference type="Pfam" id="PF01612">
    <property type="entry name" value="DNA_pol_A_exo1"/>
    <property type="match status" value="1"/>
</dbReference>
<feature type="domain" description="HRDC" evidence="7">
    <location>
        <begin position="214"/>
        <end position="292"/>
    </location>
</feature>
<dbReference type="SUPFAM" id="SSF53098">
    <property type="entry name" value="Ribonuclease H-like"/>
    <property type="match status" value="1"/>
</dbReference>
<dbReference type="CDD" id="cd06142">
    <property type="entry name" value="RNaseD_exo"/>
    <property type="match status" value="1"/>
</dbReference>
<dbReference type="InterPro" id="IPR048579">
    <property type="entry name" value="RNAseD_HRDC_C"/>
</dbReference>
<evidence type="ECO:0000256" key="1">
    <source>
        <dbReference type="ARBA" id="ARBA00022490"/>
    </source>
</evidence>
<dbReference type="InterPro" id="IPR012337">
    <property type="entry name" value="RNaseH-like_sf"/>
</dbReference>
<comment type="cofactor">
    <cofactor evidence="6">
        <name>a divalent metal cation</name>
        <dbReference type="ChEBI" id="CHEBI:60240"/>
    </cofactor>
</comment>
<dbReference type="GO" id="GO:0033890">
    <property type="term" value="F:ribonuclease D activity"/>
    <property type="evidence" value="ECO:0007669"/>
    <property type="project" value="UniProtKB-UniRule"/>
</dbReference>
<evidence type="ECO:0000256" key="6">
    <source>
        <dbReference type="HAMAP-Rule" id="MF_01899"/>
    </source>
</evidence>
<dbReference type="GO" id="GO:0003676">
    <property type="term" value="F:nucleic acid binding"/>
    <property type="evidence" value="ECO:0007669"/>
    <property type="project" value="InterPro"/>
</dbReference>
<keyword evidence="5 6" id="KW-0269">Exonuclease</keyword>
<gene>
    <name evidence="6" type="primary">rnd</name>
    <name evidence="8" type="ORF">EDC46_0297</name>
</gene>
<dbReference type="SMART" id="SM00474">
    <property type="entry name" value="35EXOc"/>
    <property type="match status" value="1"/>
</dbReference>
<protein>
    <recommendedName>
        <fullName evidence="6">Ribonuclease D</fullName>
        <shortName evidence="6">RNase D</shortName>
        <ecNumber evidence="6">3.1.13.5</ecNumber>
    </recommendedName>
</protein>
<dbReference type="Proteomes" id="UP000281691">
    <property type="component" value="Unassembled WGS sequence"/>
</dbReference>
<dbReference type="InterPro" id="IPR010997">
    <property type="entry name" value="HRDC-like_sf"/>
</dbReference>
<keyword evidence="1 6" id="KW-0963">Cytoplasm</keyword>
<dbReference type="Gene3D" id="3.30.420.10">
    <property type="entry name" value="Ribonuclease H-like superfamily/Ribonuclease H"/>
    <property type="match status" value="1"/>
</dbReference>
<evidence type="ECO:0000256" key="4">
    <source>
        <dbReference type="ARBA" id="ARBA00022801"/>
    </source>
</evidence>
<comment type="catalytic activity">
    <reaction evidence="6">
        <text>Exonucleolytic cleavage that removes extra residues from the 3'-terminus of tRNA to produce 5'-mononucleotides.</text>
        <dbReference type="EC" id="3.1.13.5"/>
    </reaction>
</comment>
<keyword evidence="3 6" id="KW-0540">Nuclease</keyword>
<dbReference type="InterPro" id="IPR006292">
    <property type="entry name" value="RNase_D"/>
</dbReference>
<dbReference type="InterPro" id="IPR044876">
    <property type="entry name" value="HRDC_dom_sf"/>
</dbReference>
<dbReference type="InterPro" id="IPR036397">
    <property type="entry name" value="RNaseH_sf"/>
</dbReference>
<name>A0A3N4W0P6_9PAST</name>
<dbReference type="EMBL" id="RKQP01000001">
    <property type="protein sequence ID" value="RPE85909.1"/>
    <property type="molecule type" value="Genomic_DNA"/>
</dbReference>
<dbReference type="Pfam" id="PF21293">
    <property type="entry name" value="RNAseD_HRDC_C"/>
    <property type="match status" value="1"/>
</dbReference>
<dbReference type="PANTHER" id="PTHR47649:SF1">
    <property type="entry name" value="RIBONUCLEASE D"/>
    <property type="match status" value="1"/>
</dbReference>
<dbReference type="PANTHER" id="PTHR47649">
    <property type="entry name" value="RIBONUCLEASE D"/>
    <property type="match status" value="1"/>
</dbReference>
<dbReference type="HAMAP" id="MF_01899">
    <property type="entry name" value="RNase_D"/>
    <property type="match status" value="1"/>
</dbReference>
<keyword evidence="9" id="KW-1185">Reference proteome</keyword>
<sequence>MDNQNNFIWIESNEQLEKACNIIQQANIIALDTEFVRIRSYYPKLGLIQLFDNKNVYLIDPLAITNFQPFVEILRNPTILKVLHACSEDLEVFQHTFQQLPEPMIDTQIMSSFLGLGTSVGFSKLVSHFCQIELDKSASRTNWLTRPLTSNQLQYAVSDVRYLLPVYTQLQAKLAQTRWHNAVIEECINLKNKKITEIDSEKAYKKITNAWQLTPQQLSVLQILEKWRIEEAKKRDLALNFIVKEQALWQIAKTQPKHTASLIEFMHPNEIRLHGKKLLLLVEQAKQIPPESYPNPISRLIDIPYYKQEMAFLRNTVKQCSPEDLALEVFASKRQLEQLIKWQIAQHHHLPELLIGWRKPFGEKLWELYQNFKKDLC</sequence>
<organism evidence="8 9">
    <name type="scientific">Vespertiliibacter pulmonis</name>
    <dbReference type="NCBI Taxonomy" id="1443036"/>
    <lineage>
        <taxon>Bacteria</taxon>
        <taxon>Pseudomonadati</taxon>
        <taxon>Pseudomonadota</taxon>
        <taxon>Gammaproteobacteria</taxon>
        <taxon>Pasteurellales</taxon>
        <taxon>Pasteurellaceae</taxon>
        <taxon>Vespertiliibacter</taxon>
    </lineage>
</organism>
<dbReference type="AlphaFoldDB" id="A0A3N4W0P6"/>
<dbReference type="NCBIfam" id="TIGR01388">
    <property type="entry name" value="rnd"/>
    <property type="match status" value="1"/>
</dbReference>
<keyword evidence="4 6" id="KW-0378">Hydrolase</keyword>
<evidence type="ECO:0000256" key="5">
    <source>
        <dbReference type="ARBA" id="ARBA00022839"/>
    </source>
</evidence>
<dbReference type="InterPro" id="IPR002121">
    <property type="entry name" value="HRDC_dom"/>
</dbReference>
<dbReference type="EC" id="3.1.13.5" evidence="6"/>
<accession>A0A3N4W0P6</accession>
<keyword evidence="2 6" id="KW-0819">tRNA processing</keyword>
<proteinExistence type="inferred from homology"/>